<dbReference type="EMBL" id="JAGSXJ010000012">
    <property type="protein sequence ID" value="KAH6686769.1"/>
    <property type="molecule type" value="Genomic_DNA"/>
</dbReference>
<evidence type="ECO:0000313" key="4">
    <source>
        <dbReference type="Proteomes" id="UP000770015"/>
    </source>
</evidence>
<feature type="compositionally biased region" description="Acidic residues" evidence="1">
    <location>
        <begin position="79"/>
        <end position="96"/>
    </location>
</feature>
<accession>A0A9P9ACA2</accession>
<feature type="chain" id="PRO_5040373460" evidence="2">
    <location>
        <begin position="17"/>
        <end position="250"/>
    </location>
</feature>
<protein>
    <submittedName>
        <fullName evidence="3">Uncharacterized protein</fullName>
    </submittedName>
</protein>
<organism evidence="3 4">
    <name type="scientific">Plectosphaerella plurivora</name>
    <dbReference type="NCBI Taxonomy" id="936078"/>
    <lineage>
        <taxon>Eukaryota</taxon>
        <taxon>Fungi</taxon>
        <taxon>Dikarya</taxon>
        <taxon>Ascomycota</taxon>
        <taxon>Pezizomycotina</taxon>
        <taxon>Sordariomycetes</taxon>
        <taxon>Hypocreomycetidae</taxon>
        <taxon>Glomerellales</taxon>
        <taxon>Plectosphaerellaceae</taxon>
        <taxon>Plectosphaerella</taxon>
    </lineage>
</organism>
<gene>
    <name evidence="3" type="ORF">F5X68DRAFT_190999</name>
</gene>
<evidence type="ECO:0000256" key="2">
    <source>
        <dbReference type="SAM" id="SignalP"/>
    </source>
</evidence>
<proteinExistence type="predicted"/>
<evidence type="ECO:0000313" key="3">
    <source>
        <dbReference type="EMBL" id="KAH6686769.1"/>
    </source>
</evidence>
<dbReference type="Proteomes" id="UP000770015">
    <property type="component" value="Unassembled WGS sequence"/>
</dbReference>
<sequence length="250" mass="27312">MRLPTIVLGFAAAAMALPTAITKDPFEFNERDIIEIFALERKAVLSARDLEHAASHVFPHSVIRRRSGDDITIWVDNSFEEGDAPDAGDDSDEATSELDKRQKSRINEGAYYNQGAQFQKLCQGFNSDPNNILTRPNSAFTGGFYAIEAWAGTAHGFFKLSGAKGKTMTDLAIGGSNSGANARVSWKKVGDIEARVGTGDLWSVTGVGLNRQVKYGNSWRASAEGTAYCGPRWGLNTLMNWETKRTDKIV</sequence>
<feature type="signal peptide" evidence="2">
    <location>
        <begin position="1"/>
        <end position="16"/>
    </location>
</feature>
<comment type="caution">
    <text evidence="3">The sequence shown here is derived from an EMBL/GenBank/DDBJ whole genome shotgun (WGS) entry which is preliminary data.</text>
</comment>
<reference evidence="3" key="1">
    <citation type="journal article" date="2021" name="Nat. Commun.">
        <title>Genetic determinants of endophytism in the Arabidopsis root mycobiome.</title>
        <authorList>
            <person name="Mesny F."/>
            <person name="Miyauchi S."/>
            <person name="Thiergart T."/>
            <person name="Pickel B."/>
            <person name="Atanasova L."/>
            <person name="Karlsson M."/>
            <person name="Huettel B."/>
            <person name="Barry K.W."/>
            <person name="Haridas S."/>
            <person name="Chen C."/>
            <person name="Bauer D."/>
            <person name="Andreopoulos W."/>
            <person name="Pangilinan J."/>
            <person name="LaButti K."/>
            <person name="Riley R."/>
            <person name="Lipzen A."/>
            <person name="Clum A."/>
            <person name="Drula E."/>
            <person name="Henrissat B."/>
            <person name="Kohler A."/>
            <person name="Grigoriev I.V."/>
            <person name="Martin F.M."/>
            <person name="Hacquard S."/>
        </authorList>
    </citation>
    <scope>NUCLEOTIDE SEQUENCE</scope>
    <source>
        <strain evidence="3">MPI-SDFR-AT-0117</strain>
    </source>
</reference>
<feature type="region of interest" description="Disordered" evidence="1">
    <location>
        <begin position="79"/>
        <end position="100"/>
    </location>
</feature>
<keyword evidence="4" id="KW-1185">Reference proteome</keyword>
<evidence type="ECO:0000256" key="1">
    <source>
        <dbReference type="SAM" id="MobiDB-lite"/>
    </source>
</evidence>
<dbReference type="OrthoDB" id="4811040at2759"/>
<name>A0A9P9ACA2_9PEZI</name>
<dbReference type="AlphaFoldDB" id="A0A9P9ACA2"/>
<keyword evidence="2" id="KW-0732">Signal</keyword>